<name>A0A7X3MJ70_9FIRM</name>
<organism evidence="2 3">
    <name type="scientific">Sporofaciens musculi</name>
    <dbReference type="NCBI Taxonomy" id="2681861"/>
    <lineage>
        <taxon>Bacteria</taxon>
        <taxon>Bacillati</taxon>
        <taxon>Bacillota</taxon>
        <taxon>Clostridia</taxon>
        <taxon>Lachnospirales</taxon>
        <taxon>Lachnospiraceae</taxon>
        <taxon>Sporofaciens</taxon>
    </lineage>
</organism>
<comment type="caution">
    <text evidence="2">The sequence shown here is derived from an EMBL/GenBank/DDBJ whole genome shotgun (WGS) entry which is preliminary data.</text>
</comment>
<dbReference type="EMBL" id="WUQX01000001">
    <property type="protein sequence ID" value="MXP77388.1"/>
    <property type="molecule type" value="Genomic_DNA"/>
</dbReference>
<feature type="transmembrane region" description="Helical" evidence="1">
    <location>
        <begin position="72"/>
        <end position="94"/>
    </location>
</feature>
<keyword evidence="1" id="KW-1133">Transmembrane helix</keyword>
<proteinExistence type="predicted"/>
<dbReference type="NCBIfam" id="NF037962">
    <property type="entry name" value="arsenic_eff"/>
    <property type="match status" value="2"/>
</dbReference>
<feature type="transmembrane region" description="Helical" evidence="1">
    <location>
        <begin position="261"/>
        <end position="279"/>
    </location>
</feature>
<dbReference type="InterPro" id="IPR021552">
    <property type="entry name" value="ArsP_2"/>
</dbReference>
<feature type="transmembrane region" description="Helical" evidence="1">
    <location>
        <begin position="166"/>
        <end position="186"/>
    </location>
</feature>
<dbReference type="AlphaFoldDB" id="A0A7X3MJ70"/>
<evidence type="ECO:0008006" key="4">
    <source>
        <dbReference type="Google" id="ProtNLM"/>
    </source>
</evidence>
<dbReference type="Pfam" id="PF11449">
    <property type="entry name" value="ArsP_2"/>
    <property type="match status" value="1"/>
</dbReference>
<evidence type="ECO:0000313" key="2">
    <source>
        <dbReference type="EMBL" id="MXP77388.1"/>
    </source>
</evidence>
<reference evidence="2 3" key="1">
    <citation type="submission" date="2019-12" db="EMBL/GenBank/DDBJ databases">
        <title>Sporaefaciens musculi gen. nov., sp. nov., a novel bacterium isolated from the caecum of an obese mouse.</title>
        <authorList>
            <person name="Rasmussen T.S."/>
            <person name="Streidl T."/>
            <person name="Hitch T.C.A."/>
            <person name="Wortmann E."/>
            <person name="Deptula P."/>
            <person name="Hansen M."/>
            <person name="Nielsen D.S."/>
            <person name="Clavel T."/>
            <person name="Vogensen F.K."/>
        </authorList>
    </citation>
    <scope>NUCLEOTIDE SEQUENCE [LARGE SCALE GENOMIC DNA]</scope>
    <source>
        <strain evidence="2 3">WCA-9-b2</strain>
    </source>
</reference>
<feature type="transmembrane region" description="Helical" evidence="1">
    <location>
        <begin position="198"/>
        <end position="224"/>
    </location>
</feature>
<evidence type="ECO:0000313" key="3">
    <source>
        <dbReference type="Proteomes" id="UP000460412"/>
    </source>
</evidence>
<feature type="transmembrane region" description="Helical" evidence="1">
    <location>
        <begin position="106"/>
        <end position="125"/>
    </location>
</feature>
<keyword evidence="3" id="KW-1185">Reference proteome</keyword>
<dbReference type="Proteomes" id="UP000460412">
    <property type="component" value="Unassembled WGS sequence"/>
</dbReference>
<sequence>MIGDILADTSMDCLKMLPYLFVAFLLIEALEKYSKAFPEKILLRVGKAGPVAGALFGCIPQCGFSIMAANFYAGGIISVGTLLSVFIATSDEAILIMLGNPDGLRIIAPLLAAKVLIAVVAGYLTDWFLAERISLPKESGKLPKVWQEHNEEKGIVSSACGHTAKLFLYLFGFTGILNLCVEVFGIERLSAFLLGDSMLQPVFAAFVGLLPNCAASVLLTQLYLGGAISYASVIAGLCTGAGVGLAVLCKVNQDRWENVRVIGILFAIAVAAGLFLELLM</sequence>
<keyword evidence="1" id="KW-0472">Membrane</keyword>
<evidence type="ECO:0000256" key="1">
    <source>
        <dbReference type="SAM" id="Phobius"/>
    </source>
</evidence>
<keyword evidence="1" id="KW-0812">Transmembrane</keyword>
<protein>
    <recommendedName>
        <fullName evidence="4">Arsenic efflux protein</fullName>
    </recommendedName>
</protein>
<dbReference type="RefSeq" id="WP_159752677.1">
    <property type="nucleotide sequence ID" value="NZ_WUQX01000001.1"/>
</dbReference>
<feature type="transmembrane region" description="Helical" evidence="1">
    <location>
        <begin position="230"/>
        <end position="249"/>
    </location>
</feature>
<accession>A0A7X3MJ70</accession>
<gene>
    <name evidence="2" type="ORF">GN277_19005</name>
</gene>